<dbReference type="PANTHER" id="PTHR33938">
    <property type="entry name" value="FERULOYL ESTERASE B-RELATED"/>
    <property type="match status" value="1"/>
</dbReference>
<evidence type="ECO:0000256" key="7">
    <source>
        <dbReference type="ARBA" id="ARBA00023157"/>
    </source>
</evidence>
<evidence type="ECO:0000256" key="8">
    <source>
        <dbReference type="RuleBase" id="RU361238"/>
    </source>
</evidence>
<dbReference type="EC" id="3.1.1.-" evidence="8"/>
<keyword evidence="3" id="KW-0479">Metal-binding</keyword>
<keyword evidence="4 8" id="KW-0732">Signal</keyword>
<dbReference type="EMBL" id="CABFNS010000707">
    <property type="protein sequence ID" value="VUC23461.1"/>
    <property type="molecule type" value="Genomic_DNA"/>
</dbReference>
<dbReference type="Proteomes" id="UP000766486">
    <property type="component" value="Unassembled WGS sequence"/>
</dbReference>
<sequence length="505" mass="55442">MKFPLILLGILIETCVCTRAECSESTFKAILASVPESSLNYVAHVPANGSFGDAASNVPFPQNATMLPELCAASVNMKTSQNTSYDFGVFLPAHWNARFMMTGNGGLGGGINWLDMGLNQPEKLINWGYRAIHGSATAAKTIIGAYYMGDIQYSYYASCSTGGRQGLKEIQLHPETFDGVVVGAPAWWTTHLQTWTLKQGLTNFPDAGPGHIPESLFSTITDDMLHQCDTQDGLLDQVIGDPLACNFDFNQLLCQPNQNKSACLTAAQIGTAEKLYRPYLDPSQNQLFPGISLGSNAAALSTQPTGLGIDFLRYWVFNDSNWDFTQFKIGDVALADAVNPGNATADNFDLSPFLERGGKLIHYHGLADPLRAAESSQHFYNQVYRTLAPRGVQIDDFYRFFFIPGMSHCMGSDVAPWYIGGGTQFVPGISHSVPGFMDRQHDVILAIMAWVEKGDMPDQIIATKFRNDTDPQHIASQRPICSYPRQARYDGWAEPGQPSSWKCLL</sequence>
<gene>
    <name evidence="9" type="ORF">CLO192961_LOCUS117817</name>
</gene>
<evidence type="ECO:0000313" key="9">
    <source>
        <dbReference type="EMBL" id="VUC23461.1"/>
    </source>
</evidence>
<dbReference type="Pfam" id="PF07519">
    <property type="entry name" value="Tannase"/>
    <property type="match status" value="1"/>
</dbReference>
<protein>
    <recommendedName>
        <fullName evidence="8">Carboxylic ester hydrolase</fullName>
        <ecNumber evidence="8">3.1.1.-</ecNumber>
    </recommendedName>
</protein>
<dbReference type="InterPro" id="IPR011118">
    <property type="entry name" value="Tannase/feruloyl_esterase"/>
</dbReference>
<organism evidence="9 10">
    <name type="scientific">Bionectria ochroleuca</name>
    <name type="common">Gliocladium roseum</name>
    <dbReference type="NCBI Taxonomy" id="29856"/>
    <lineage>
        <taxon>Eukaryota</taxon>
        <taxon>Fungi</taxon>
        <taxon>Dikarya</taxon>
        <taxon>Ascomycota</taxon>
        <taxon>Pezizomycotina</taxon>
        <taxon>Sordariomycetes</taxon>
        <taxon>Hypocreomycetidae</taxon>
        <taxon>Hypocreales</taxon>
        <taxon>Bionectriaceae</taxon>
        <taxon>Clonostachys</taxon>
    </lineage>
</organism>
<accession>A0ABY6TXP1</accession>
<name>A0ABY6TXP1_BIOOC</name>
<feature type="signal peptide" evidence="8">
    <location>
        <begin position="1"/>
        <end position="20"/>
    </location>
</feature>
<keyword evidence="5 8" id="KW-0378">Hydrolase</keyword>
<evidence type="ECO:0000256" key="4">
    <source>
        <dbReference type="ARBA" id="ARBA00022729"/>
    </source>
</evidence>
<keyword evidence="2" id="KW-0719">Serine esterase</keyword>
<reference evidence="9 10" key="1">
    <citation type="submission" date="2019-06" db="EMBL/GenBank/DDBJ databases">
        <authorList>
            <person name="Broberg M."/>
        </authorList>
    </citation>
    <scope>NUCLEOTIDE SEQUENCE [LARGE SCALE GENOMIC DNA]</scope>
</reference>
<dbReference type="PANTHER" id="PTHR33938:SF2">
    <property type="entry name" value="CARBOXYLIC ESTER HYDROLASE"/>
    <property type="match status" value="1"/>
</dbReference>
<keyword evidence="10" id="KW-1185">Reference proteome</keyword>
<feature type="chain" id="PRO_5044988125" description="Carboxylic ester hydrolase" evidence="8">
    <location>
        <begin position="21"/>
        <end position="505"/>
    </location>
</feature>
<evidence type="ECO:0000256" key="6">
    <source>
        <dbReference type="ARBA" id="ARBA00022837"/>
    </source>
</evidence>
<evidence type="ECO:0000313" key="10">
    <source>
        <dbReference type="Proteomes" id="UP000766486"/>
    </source>
</evidence>
<dbReference type="SUPFAM" id="SSF53474">
    <property type="entry name" value="alpha/beta-Hydrolases"/>
    <property type="match status" value="1"/>
</dbReference>
<keyword evidence="7" id="KW-1015">Disulfide bond</keyword>
<comment type="similarity">
    <text evidence="1 8">Belongs to the tannase family.</text>
</comment>
<evidence type="ECO:0000256" key="3">
    <source>
        <dbReference type="ARBA" id="ARBA00022723"/>
    </source>
</evidence>
<proteinExistence type="inferred from homology"/>
<dbReference type="InterPro" id="IPR029058">
    <property type="entry name" value="AB_hydrolase_fold"/>
</dbReference>
<evidence type="ECO:0000256" key="1">
    <source>
        <dbReference type="ARBA" id="ARBA00006249"/>
    </source>
</evidence>
<comment type="caution">
    <text evidence="9">The sequence shown here is derived from an EMBL/GenBank/DDBJ whole genome shotgun (WGS) entry which is preliminary data.</text>
</comment>
<evidence type="ECO:0000256" key="2">
    <source>
        <dbReference type="ARBA" id="ARBA00022487"/>
    </source>
</evidence>
<evidence type="ECO:0000256" key="5">
    <source>
        <dbReference type="ARBA" id="ARBA00022801"/>
    </source>
</evidence>
<keyword evidence="6" id="KW-0106">Calcium</keyword>